<protein>
    <recommendedName>
        <fullName evidence="4">Secreted protein</fullName>
    </recommendedName>
</protein>
<dbReference type="GeneID" id="63788944"/>
<proteinExistence type="predicted"/>
<keyword evidence="3" id="KW-1185">Reference proteome</keyword>
<sequence>MYSASPGILTLTIMMVILLQLIEQTAGYQAPPCNENNIGKCYGTDIQSDGKSCKQLRNCKFFAKINNKSDPHDAHKTWINLRGQIGPNDKRYWEVWTPKHTYPHWKESAEDLFNPKYNYTELRITCWRAWKTEAFRKKNLVNGKYEAVVDCNWQDPETLRLQKQSEKHVYCCNQCKYY</sequence>
<keyword evidence="1" id="KW-0732">Signal</keyword>
<feature type="signal peptide" evidence="1">
    <location>
        <begin position="1"/>
        <end position="27"/>
    </location>
</feature>
<accession>A0A1Y2FA51</accession>
<feature type="chain" id="PRO_5012576042" description="Secreted protein" evidence="1">
    <location>
        <begin position="28"/>
        <end position="178"/>
    </location>
</feature>
<organism evidence="2 3">
    <name type="scientific">Protomyces lactucae-debilis</name>
    <dbReference type="NCBI Taxonomy" id="2754530"/>
    <lineage>
        <taxon>Eukaryota</taxon>
        <taxon>Fungi</taxon>
        <taxon>Dikarya</taxon>
        <taxon>Ascomycota</taxon>
        <taxon>Taphrinomycotina</taxon>
        <taxon>Taphrinomycetes</taxon>
        <taxon>Taphrinales</taxon>
        <taxon>Protomycetaceae</taxon>
        <taxon>Protomyces</taxon>
    </lineage>
</organism>
<gene>
    <name evidence="2" type="ORF">BCR37DRAFT_53487</name>
</gene>
<dbReference type="AlphaFoldDB" id="A0A1Y2FA51"/>
<evidence type="ECO:0008006" key="4">
    <source>
        <dbReference type="Google" id="ProtNLM"/>
    </source>
</evidence>
<evidence type="ECO:0000313" key="3">
    <source>
        <dbReference type="Proteomes" id="UP000193685"/>
    </source>
</evidence>
<evidence type="ECO:0000256" key="1">
    <source>
        <dbReference type="SAM" id="SignalP"/>
    </source>
</evidence>
<dbReference type="EMBL" id="MCFI01000012">
    <property type="protein sequence ID" value="ORY80789.1"/>
    <property type="molecule type" value="Genomic_DNA"/>
</dbReference>
<evidence type="ECO:0000313" key="2">
    <source>
        <dbReference type="EMBL" id="ORY80789.1"/>
    </source>
</evidence>
<dbReference type="RefSeq" id="XP_040724434.1">
    <property type="nucleotide sequence ID" value="XM_040872345.1"/>
</dbReference>
<dbReference type="Proteomes" id="UP000193685">
    <property type="component" value="Unassembled WGS sequence"/>
</dbReference>
<reference evidence="2 3" key="1">
    <citation type="submission" date="2016-07" db="EMBL/GenBank/DDBJ databases">
        <title>Pervasive Adenine N6-methylation of Active Genes in Fungi.</title>
        <authorList>
            <consortium name="DOE Joint Genome Institute"/>
            <person name="Mondo S.J."/>
            <person name="Dannebaum R.O."/>
            <person name="Kuo R.C."/>
            <person name="Labutti K."/>
            <person name="Haridas S."/>
            <person name="Kuo A."/>
            <person name="Salamov A."/>
            <person name="Ahrendt S.R."/>
            <person name="Lipzen A."/>
            <person name="Sullivan W."/>
            <person name="Andreopoulos W.B."/>
            <person name="Clum A."/>
            <person name="Lindquist E."/>
            <person name="Daum C."/>
            <person name="Ramamoorthy G.K."/>
            <person name="Gryganskyi A."/>
            <person name="Culley D."/>
            <person name="Magnuson J.K."/>
            <person name="James T.Y."/>
            <person name="O'Malley M.A."/>
            <person name="Stajich J.E."/>
            <person name="Spatafora J.W."/>
            <person name="Visel A."/>
            <person name="Grigoriev I.V."/>
        </authorList>
    </citation>
    <scope>NUCLEOTIDE SEQUENCE [LARGE SCALE GENOMIC DNA]</scope>
    <source>
        <strain evidence="2 3">12-1054</strain>
    </source>
</reference>
<name>A0A1Y2FA51_PROLT</name>
<comment type="caution">
    <text evidence="2">The sequence shown here is derived from an EMBL/GenBank/DDBJ whole genome shotgun (WGS) entry which is preliminary data.</text>
</comment>